<dbReference type="EC" id="3.4.24.-" evidence="8"/>
<keyword evidence="6 8" id="KW-0482">Metalloprotease</keyword>
<dbReference type="Pfam" id="PF02868">
    <property type="entry name" value="Peptidase_M4_C"/>
    <property type="match status" value="1"/>
</dbReference>
<organism evidence="12 13">
    <name type="scientific">Labedella phragmitis</name>
    <dbReference type="NCBI Taxonomy" id="2498849"/>
    <lineage>
        <taxon>Bacteria</taxon>
        <taxon>Bacillati</taxon>
        <taxon>Actinomycetota</taxon>
        <taxon>Actinomycetes</taxon>
        <taxon>Micrococcales</taxon>
        <taxon>Microbacteriaceae</taxon>
        <taxon>Labedella</taxon>
    </lineage>
</organism>
<keyword evidence="8" id="KW-0964">Secreted</keyword>
<dbReference type="OrthoDB" id="291295at2"/>
<evidence type="ECO:0000256" key="2">
    <source>
        <dbReference type="ARBA" id="ARBA00022670"/>
    </source>
</evidence>
<dbReference type="CDD" id="cd09597">
    <property type="entry name" value="M4_TLP"/>
    <property type="match status" value="1"/>
</dbReference>
<sequence>MTKQQVHSGDHTAGIGGAISGPHHPDGSRCAIIPPYLLERLASLDDPGFGRAAAAARHSLVRRTVHSRPTGVATDPATALTTERPADVSRLVRSVFDARGTEDLPGTPVRAEGEPPIGDPAADEAYDGLGATHALFRDAFDRDSIDDAGLPLEATVHFGDAYDNAFWDGTRMVFGDGDGQVFDRFTRSLSVIGHELSHGVVQYSTNFVYEGQSGALNESVADVFGALVEQYAAGQTADEASWLIGVGLFTDQVEGDAIRSLSAPGTAYDDDVLGADPQPGHMRDYIDTVEDNGGVHLNSGIPNKAFHVAATTIGGFAWEAAGSIWYHALTAGDLTATTTFTDFAAQTIASATILFGADSREATAVSEAWDAVGVIPSS</sequence>
<comment type="subcellular location">
    <subcellularLocation>
        <location evidence="8">Secreted</location>
    </subcellularLocation>
</comment>
<dbReference type="EMBL" id="RZNB01000006">
    <property type="protein sequence ID" value="RWZ46511.1"/>
    <property type="molecule type" value="Genomic_DNA"/>
</dbReference>
<dbReference type="GO" id="GO:0004222">
    <property type="term" value="F:metalloendopeptidase activity"/>
    <property type="evidence" value="ECO:0007669"/>
    <property type="project" value="UniProtKB-UniRule"/>
</dbReference>
<feature type="region of interest" description="Disordered" evidence="9">
    <location>
        <begin position="97"/>
        <end position="121"/>
    </location>
</feature>
<evidence type="ECO:0000256" key="1">
    <source>
        <dbReference type="ARBA" id="ARBA00009388"/>
    </source>
</evidence>
<evidence type="ECO:0000259" key="11">
    <source>
        <dbReference type="Pfam" id="PF02868"/>
    </source>
</evidence>
<dbReference type="Proteomes" id="UP000288547">
    <property type="component" value="Unassembled WGS sequence"/>
</dbReference>
<comment type="similarity">
    <text evidence="1 8">Belongs to the peptidase M4 family.</text>
</comment>
<dbReference type="InterPro" id="IPR052759">
    <property type="entry name" value="Metalloprotease_M4"/>
</dbReference>
<dbReference type="InterPro" id="IPR023612">
    <property type="entry name" value="Peptidase_M4"/>
</dbReference>
<dbReference type="Gene3D" id="1.10.390.10">
    <property type="entry name" value="Neutral Protease Domain 2"/>
    <property type="match status" value="1"/>
</dbReference>
<keyword evidence="5 8" id="KW-0862">Zinc</keyword>
<dbReference type="PANTHER" id="PTHR43579:SF1">
    <property type="entry name" value="NEUTRAL METALLOPROTEINASE"/>
    <property type="match status" value="1"/>
</dbReference>
<protein>
    <recommendedName>
        <fullName evidence="8">Neutral metalloproteinase</fullName>
        <ecNumber evidence="8">3.4.24.-</ecNumber>
    </recommendedName>
</protein>
<dbReference type="InterPro" id="IPR027268">
    <property type="entry name" value="Peptidase_M4/M1_CTD_sf"/>
</dbReference>
<evidence type="ECO:0000256" key="8">
    <source>
        <dbReference type="RuleBase" id="RU366073"/>
    </source>
</evidence>
<comment type="cofactor">
    <cofactor evidence="8">
        <name>Zn(2+)</name>
        <dbReference type="ChEBI" id="CHEBI:29105"/>
    </cofactor>
</comment>
<keyword evidence="2 8" id="KW-0645">Protease</keyword>
<dbReference type="PANTHER" id="PTHR43579">
    <property type="match status" value="1"/>
</dbReference>
<dbReference type="SUPFAM" id="SSF55486">
    <property type="entry name" value="Metalloproteases ('zincins'), catalytic domain"/>
    <property type="match status" value="1"/>
</dbReference>
<evidence type="ECO:0000313" key="13">
    <source>
        <dbReference type="Proteomes" id="UP000288547"/>
    </source>
</evidence>
<dbReference type="InterPro" id="IPR013856">
    <property type="entry name" value="Peptidase_M4_domain"/>
</dbReference>
<evidence type="ECO:0000259" key="10">
    <source>
        <dbReference type="Pfam" id="PF01447"/>
    </source>
</evidence>
<feature type="active site" description="Proton donor" evidence="7">
    <location>
        <position position="296"/>
    </location>
</feature>
<keyword evidence="4 8" id="KW-0378">Hydrolase</keyword>
<dbReference type="Pfam" id="PF01447">
    <property type="entry name" value="Peptidase_M4"/>
    <property type="match status" value="1"/>
</dbReference>
<gene>
    <name evidence="12" type="ORF">ELQ90_13750</name>
</gene>
<evidence type="ECO:0000313" key="12">
    <source>
        <dbReference type="EMBL" id="RWZ46511.1"/>
    </source>
</evidence>
<dbReference type="PRINTS" id="PR00730">
    <property type="entry name" value="THERMOLYSIN"/>
</dbReference>
<accession>A0A444PQ06</accession>
<feature type="region of interest" description="Disordered" evidence="9">
    <location>
        <begin position="1"/>
        <end position="26"/>
    </location>
</feature>
<comment type="function">
    <text evidence="8">Extracellular zinc metalloprotease.</text>
</comment>
<feature type="domain" description="Peptidase M4 C-terminal" evidence="11">
    <location>
        <begin position="206"/>
        <end position="374"/>
    </location>
</feature>
<evidence type="ECO:0000256" key="6">
    <source>
        <dbReference type="ARBA" id="ARBA00023049"/>
    </source>
</evidence>
<evidence type="ECO:0000256" key="3">
    <source>
        <dbReference type="ARBA" id="ARBA00022723"/>
    </source>
</evidence>
<evidence type="ECO:0000256" key="7">
    <source>
        <dbReference type="PIRSR" id="PIRSR623612-1"/>
    </source>
</evidence>
<dbReference type="InterPro" id="IPR001570">
    <property type="entry name" value="Peptidase_M4_C_domain"/>
</dbReference>
<reference evidence="12 13" key="1">
    <citation type="submission" date="2018-12" db="EMBL/GenBank/DDBJ databases">
        <authorList>
            <person name="Li F."/>
        </authorList>
    </citation>
    <scope>NUCLEOTIDE SEQUENCE [LARGE SCALE GENOMIC DNA]</scope>
    <source>
        <strain evidence="12 13">11W25H-1</strain>
    </source>
</reference>
<dbReference type="GO" id="GO:0005576">
    <property type="term" value="C:extracellular region"/>
    <property type="evidence" value="ECO:0007669"/>
    <property type="project" value="UniProtKB-SubCell"/>
</dbReference>
<evidence type="ECO:0000256" key="5">
    <source>
        <dbReference type="ARBA" id="ARBA00022833"/>
    </source>
</evidence>
<dbReference type="GO" id="GO:0046872">
    <property type="term" value="F:metal ion binding"/>
    <property type="evidence" value="ECO:0007669"/>
    <property type="project" value="UniProtKB-UniRule"/>
</dbReference>
<evidence type="ECO:0000256" key="9">
    <source>
        <dbReference type="SAM" id="MobiDB-lite"/>
    </source>
</evidence>
<dbReference type="GO" id="GO:0006508">
    <property type="term" value="P:proteolysis"/>
    <property type="evidence" value="ECO:0007669"/>
    <property type="project" value="UniProtKB-KW"/>
</dbReference>
<keyword evidence="3" id="KW-0479">Metal-binding</keyword>
<dbReference type="AlphaFoldDB" id="A0A444PQ06"/>
<comment type="caution">
    <text evidence="12">The sequence shown here is derived from an EMBL/GenBank/DDBJ whole genome shotgun (WGS) entry which is preliminary data.</text>
</comment>
<dbReference type="RefSeq" id="WP_128495862.1">
    <property type="nucleotide sequence ID" value="NZ_RZNB01000006.1"/>
</dbReference>
<feature type="active site" evidence="7">
    <location>
        <position position="195"/>
    </location>
</feature>
<feature type="domain" description="Peptidase M4" evidence="10">
    <location>
        <begin position="120"/>
        <end position="202"/>
    </location>
</feature>
<dbReference type="Gene3D" id="3.10.170.10">
    <property type="match status" value="1"/>
</dbReference>
<name>A0A444PQ06_9MICO</name>
<keyword evidence="13" id="KW-1185">Reference proteome</keyword>
<proteinExistence type="inferred from homology"/>
<evidence type="ECO:0000256" key="4">
    <source>
        <dbReference type="ARBA" id="ARBA00022801"/>
    </source>
</evidence>